<keyword evidence="3" id="KW-0067">ATP-binding</keyword>
<sequence length="997" mass="110719">MSSGSPFSGDFFKQSTEAVGGFIRWIAELIVSKNWFSLAVLLAVTVIFLLNPRSGIAFKFLDMDLDAEPLPGWYSGAFWVTVLGLLGTALVIAVRTMPKAVALAPDDMTERKAIKGLRPFSLDDAEVYAQLQRRRQLRDCVEALTSDGFRFGILMGESGCGKTSFLQAGVLPLLTPEKASCLGVYIRFNDQKPTKTIAKALAEQLKLPLEKLLPMDEPQERLLGVLQQAAATQEYPLVLLFDQFEQFFVHQKRKEDRQPFIEQLATWYRDPVPLPIRILVSIRSDLLYQLDDLHQALGYSLGPQEVIQIKKFTPGEATKVLGVIAQTEGLDFNKNFVTELAEEELASREDGLISPVDVQILAWMIERQTADELRAFNQSAFQKFGGVEGLLTRFLERTLDARVIPAQRQSAVKVLLALTDLDSQVRAGVLTLPMLKDTLRNTVKVEEVAEAVNWLVRGDVRLITPQEQDGQTGYELAHERLIPALMRLAGKELSAADRANRLLDRRVNEWLGNNCSGRYLFGVRELWQIERQRPYLVWGSKREQKQRLITLSKRRLYGAGLTLVLVGLLTAVGSGWMYWTPQGQIWNAKRQLMGLLNDVPPARQAEAAVAFAKNAEWGRAEGILKGLTGNDATKARDAELASALRETTAFLSRTDLDHETVIDDIQILANAIQDDGYKSDALRAIATAYVELTDPESAESVLKQSLEAATAIQDDGSKSDALRAIATAAVELTDPESAESVLKQSLEAATAIQADGYKSYALSAIATAAVARPSEEIFTDLLDDILQFARKENANRPMETIATYYAKQEAWGEALNALRKTGRTDKAIGLTRLITALAESEKPELIDGPVVLDINIVDDTPGNAALEATIQAPDQDCQQRTDWWEVITLQGGLQENHRRILNTVHKDFPEPLKDTIQGLDIQPNDEVIIRAHFQGNYFSGRDPFSQQGEQYTKSGYTDQALRGSIANGFKSIRISKDFAQHLAKQEPLPDPKLCKES</sequence>
<dbReference type="Gene3D" id="3.40.50.300">
    <property type="entry name" value="P-loop containing nucleotide triphosphate hydrolases"/>
    <property type="match status" value="1"/>
</dbReference>
<dbReference type="SUPFAM" id="SSF48452">
    <property type="entry name" value="TPR-like"/>
    <property type="match status" value="1"/>
</dbReference>
<evidence type="ECO:0000313" key="3">
    <source>
        <dbReference type="EMBL" id="MBE9068918.1"/>
    </source>
</evidence>
<proteinExistence type="predicted"/>
<feature type="transmembrane region" description="Helical" evidence="1">
    <location>
        <begin position="34"/>
        <end position="52"/>
    </location>
</feature>
<protein>
    <submittedName>
        <fullName evidence="3">ATP-binding protein</fullName>
    </submittedName>
</protein>
<feature type="transmembrane region" description="Helical" evidence="1">
    <location>
        <begin position="556"/>
        <end position="579"/>
    </location>
</feature>
<dbReference type="InterPro" id="IPR027417">
    <property type="entry name" value="P-loop_NTPase"/>
</dbReference>
<accession>A0A929FBS6</accession>
<evidence type="ECO:0000256" key="1">
    <source>
        <dbReference type="SAM" id="Phobius"/>
    </source>
</evidence>
<name>A0A929FBS6_LEPEC</name>
<dbReference type="SUPFAM" id="SSF52540">
    <property type="entry name" value="P-loop containing nucleoside triphosphate hydrolases"/>
    <property type="match status" value="1"/>
</dbReference>
<evidence type="ECO:0000259" key="2">
    <source>
        <dbReference type="Pfam" id="PF20703"/>
    </source>
</evidence>
<dbReference type="InterPro" id="IPR049052">
    <property type="entry name" value="nSTAND1"/>
</dbReference>
<keyword evidence="4" id="KW-1185">Reference proteome</keyword>
<dbReference type="Pfam" id="PF20703">
    <property type="entry name" value="nSTAND1"/>
    <property type="match status" value="1"/>
</dbReference>
<gene>
    <name evidence="3" type="ORF">IQ260_19935</name>
</gene>
<feature type="transmembrane region" description="Helical" evidence="1">
    <location>
        <begin position="72"/>
        <end position="94"/>
    </location>
</feature>
<evidence type="ECO:0000313" key="4">
    <source>
        <dbReference type="Proteomes" id="UP000615026"/>
    </source>
</evidence>
<dbReference type="InterPro" id="IPR011990">
    <property type="entry name" value="TPR-like_helical_dom_sf"/>
</dbReference>
<comment type="caution">
    <text evidence="3">The sequence shown here is derived from an EMBL/GenBank/DDBJ whole genome shotgun (WGS) entry which is preliminary data.</text>
</comment>
<dbReference type="Gene3D" id="1.25.40.10">
    <property type="entry name" value="Tetratricopeptide repeat domain"/>
    <property type="match status" value="1"/>
</dbReference>
<feature type="domain" description="Novel STAND NTPase 1" evidence="2">
    <location>
        <begin position="115"/>
        <end position="509"/>
    </location>
</feature>
<dbReference type="Proteomes" id="UP000615026">
    <property type="component" value="Unassembled WGS sequence"/>
</dbReference>
<organism evidence="3 4">
    <name type="scientific">Leptolyngbya cf. ectocarpi LEGE 11479</name>
    <dbReference type="NCBI Taxonomy" id="1828722"/>
    <lineage>
        <taxon>Bacteria</taxon>
        <taxon>Bacillati</taxon>
        <taxon>Cyanobacteriota</taxon>
        <taxon>Cyanophyceae</taxon>
        <taxon>Leptolyngbyales</taxon>
        <taxon>Leptolyngbyaceae</taxon>
        <taxon>Leptolyngbya group</taxon>
        <taxon>Leptolyngbya</taxon>
    </lineage>
</organism>
<keyword evidence="3" id="KW-0547">Nucleotide-binding</keyword>
<dbReference type="EMBL" id="JADEXP010000214">
    <property type="protein sequence ID" value="MBE9068918.1"/>
    <property type="molecule type" value="Genomic_DNA"/>
</dbReference>
<keyword evidence="1" id="KW-0472">Membrane</keyword>
<dbReference type="GO" id="GO:0005524">
    <property type="term" value="F:ATP binding"/>
    <property type="evidence" value="ECO:0007669"/>
    <property type="project" value="UniProtKB-KW"/>
</dbReference>
<keyword evidence="1" id="KW-0812">Transmembrane</keyword>
<keyword evidence="1" id="KW-1133">Transmembrane helix</keyword>
<dbReference type="RefSeq" id="WP_193994841.1">
    <property type="nucleotide sequence ID" value="NZ_JADEXP010000214.1"/>
</dbReference>
<dbReference type="AlphaFoldDB" id="A0A929FBS6"/>
<reference evidence="3" key="1">
    <citation type="submission" date="2020-10" db="EMBL/GenBank/DDBJ databases">
        <authorList>
            <person name="Castelo-Branco R."/>
            <person name="Eusebio N."/>
            <person name="Adriana R."/>
            <person name="Vieira A."/>
            <person name="Brugerolle De Fraissinette N."/>
            <person name="Rezende De Castro R."/>
            <person name="Schneider M.P."/>
            <person name="Vasconcelos V."/>
            <person name="Leao P.N."/>
        </authorList>
    </citation>
    <scope>NUCLEOTIDE SEQUENCE</scope>
    <source>
        <strain evidence="3">LEGE 11479</strain>
    </source>
</reference>